<keyword evidence="1" id="KW-0472">Membrane</keyword>
<dbReference type="InterPro" id="IPR021806">
    <property type="entry name" value="DUF3379"/>
</dbReference>
<dbReference type="RefSeq" id="WP_203169632.1">
    <property type="nucleotide sequence ID" value="NZ_JAEVLS010000005.1"/>
</dbReference>
<evidence type="ECO:0000313" key="2">
    <source>
        <dbReference type="EMBL" id="MBM0107526.1"/>
    </source>
</evidence>
<comment type="caution">
    <text evidence="2">The sequence shown here is derived from an EMBL/GenBank/DDBJ whole genome shotgun (WGS) entry which is preliminary data.</text>
</comment>
<organism evidence="2 3">
    <name type="scientific">Steroidobacter gossypii</name>
    <dbReference type="NCBI Taxonomy" id="2805490"/>
    <lineage>
        <taxon>Bacteria</taxon>
        <taxon>Pseudomonadati</taxon>
        <taxon>Pseudomonadota</taxon>
        <taxon>Gammaproteobacteria</taxon>
        <taxon>Steroidobacterales</taxon>
        <taxon>Steroidobacteraceae</taxon>
        <taxon>Steroidobacter</taxon>
    </lineage>
</organism>
<dbReference type="EMBL" id="JAEVLS010000005">
    <property type="protein sequence ID" value="MBM0107526.1"/>
    <property type="molecule type" value="Genomic_DNA"/>
</dbReference>
<keyword evidence="1" id="KW-0812">Transmembrane</keyword>
<keyword evidence="3" id="KW-1185">Reference proteome</keyword>
<evidence type="ECO:0000256" key="1">
    <source>
        <dbReference type="SAM" id="Phobius"/>
    </source>
</evidence>
<dbReference type="Pfam" id="PF11859">
    <property type="entry name" value="DUF3379"/>
    <property type="match status" value="1"/>
</dbReference>
<feature type="transmembrane region" description="Helical" evidence="1">
    <location>
        <begin position="73"/>
        <end position="94"/>
    </location>
</feature>
<accession>A0ABS1X2U4</accession>
<sequence>MNCEDFRTIVGAEPNTTNPEVLAHLERCPECARYREEMQAMDRLIYRALAVEAPTGSNADELLTRKSGTPSRVWRMAASVLVAVLVGAMSLWLLTPRDSFAREAIAHIRHEQASLVRTSDTVDPARLDQIMTSAQVRLKPGAARVSYAQYCNFRGQRIPHLVVQTEQGPVTVLVVTHAPTQEREQIEEDGFQGVIVPAPRGVIVVLGQNVPVDPVVWTVLDALEY</sequence>
<evidence type="ECO:0000313" key="3">
    <source>
        <dbReference type="Proteomes" id="UP000661077"/>
    </source>
</evidence>
<name>A0ABS1X2U4_9GAMM</name>
<dbReference type="Proteomes" id="UP000661077">
    <property type="component" value="Unassembled WGS sequence"/>
</dbReference>
<proteinExistence type="predicted"/>
<reference evidence="2 3" key="1">
    <citation type="journal article" date="2021" name="Int. J. Syst. Evol. Microbiol.">
        <title>Steroidobacter gossypii sp. nov., isolated from soil of cotton cropping field.</title>
        <authorList>
            <person name="Huang R."/>
            <person name="Yang S."/>
            <person name="Zhen C."/>
            <person name="Liu W."/>
        </authorList>
    </citation>
    <scope>NUCLEOTIDE SEQUENCE [LARGE SCALE GENOMIC DNA]</scope>
    <source>
        <strain evidence="2 3">S1-65</strain>
    </source>
</reference>
<protein>
    <submittedName>
        <fullName evidence="2">DUF3379 family protein</fullName>
    </submittedName>
</protein>
<keyword evidence="1" id="KW-1133">Transmembrane helix</keyword>
<gene>
    <name evidence="2" type="ORF">JM946_22525</name>
</gene>